<accession>A0A1V3TZK6</accession>
<organism evidence="2 3">
    <name type="scientific">Elizabethkingia meningoseptica</name>
    <name type="common">Chryseobacterium meningosepticum</name>
    <dbReference type="NCBI Taxonomy" id="238"/>
    <lineage>
        <taxon>Bacteria</taxon>
        <taxon>Pseudomonadati</taxon>
        <taxon>Bacteroidota</taxon>
        <taxon>Flavobacteriia</taxon>
        <taxon>Flavobacteriales</taxon>
        <taxon>Weeksellaceae</taxon>
        <taxon>Elizabethkingia</taxon>
    </lineage>
</organism>
<keyword evidence="3" id="KW-1185">Reference proteome</keyword>
<dbReference type="eggNOG" id="ENOG502ZBKS">
    <property type="taxonomic scope" value="Bacteria"/>
</dbReference>
<dbReference type="STRING" id="238.BBD35_17900"/>
<dbReference type="AlphaFoldDB" id="A0A1V3TZK6"/>
<feature type="chain" id="PRO_5010698554" evidence="1">
    <location>
        <begin position="19"/>
        <end position="281"/>
    </location>
</feature>
<protein>
    <submittedName>
        <fullName evidence="2">GLPGLI family protein</fullName>
    </submittedName>
</protein>
<name>A0A1V3TZK6_ELIME</name>
<dbReference type="NCBIfam" id="TIGR01200">
    <property type="entry name" value="GLPGLI"/>
    <property type="match status" value="1"/>
</dbReference>
<feature type="signal peptide" evidence="1">
    <location>
        <begin position="1"/>
        <end position="18"/>
    </location>
</feature>
<dbReference type="InterPro" id="IPR005901">
    <property type="entry name" value="GLPGLI"/>
</dbReference>
<reference evidence="2 3" key="1">
    <citation type="submission" date="2016-11" db="EMBL/GenBank/DDBJ databases">
        <title>Genome sequence and comparative genomic analysis of clinical strain Elizabethkingia meningoseptica 61421 PRCM.</title>
        <authorList>
            <person name="Wang M."/>
            <person name="Hu S."/>
            <person name="Cao L."/>
            <person name="Jiang T."/>
            <person name="Zhou Y."/>
            <person name="Ming D."/>
        </authorList>
    </citation>
    <scope>NUCLEOTIDE SEQUENCE [LARGE SCALE GENOMIC DNA]</scope>
    <source>
        <strain evidence="2 3">61421 PRCM</strain>
    </source>
</reference>
<dbReference type="EMBL" id="MPOG01000011">
    <property type="protein sequence ID" value="OOH95278.1"/>
    <property type="molecule type" value="Genomic_DNA"/>
</dbReference>
<proteinExistence type="predicted"/>
<comment type="caution">
    <text evidence="2">The sequence shown here is derived from an EMBL/GenBank/DDBJ whole genome shotgun (WGS) entry which is preliminary data.</text>
</comment>
<dbReference type="RefSeq" id="WP_069215966.1">
    <property type="nucleotide sequence ID" value="NZ_CP016378.1"/>
</dbReference>
<evidence type="ECO:0000313" key="3">
    <source>
        <dbReference type="Proteomes" id="UP000188947"/>
    </source>
</evidence>
<dbReference type="Proteomes" id="UP000188947">
    <property type="component" value="Unassembled WGS sequence"/>
</dbReference>
<dbReference type="Pfam" id="PF22252">
    <property type="entry name" value="PNGase_F-II_N"/>
    <property type="match status" value="1"/>
</dbReference>
<evidence type="ECO:0000313" key="2">
    <source>
        <dbReference type="EMBL" id="OOH95278.1"/>
    </source>
</evidence>
<gene>
    <name evidence="2" type="ORF">BMF97_10610</name>
</gene>
<sequence length="281" mass="32987">MKYLFSLSFFFAFVFCYAQQSKFDNNASFKPFDYNAENLDTSQQNIYYQLSFVSNPEKLNSKLQTVCILELGKMKTKFLDFNRIKSDSLVKKFSFEKEISGKEMNNLLAYHSKWRNVLIKDNKTKSIIFQDHAAKIFQYEEILPELKWNLEKENKTILGYACNKATTEYRGRKYIAWYTTDIPISSGPYVFEGLPGLILEISDTKDHFNFTAIAMDKIPREIYLNNEKHILKVTREQFRKVQKNYHNNPGFFLNGGAYNPDGTEIKTDPKYSKPYNPIELE</sequence>
<keyword evidence="1" id="KW-0732">Signal</keyword>
<evidence type="ECO:0000256" key="1">
    <source>
        <dbReference type="SAM" id="SignalP"/>
    </source>
</evidence>
<dbReference type="OrthoDB" id="1440774at2"/>